<sequence length="95" mass="10702">KTYLAFLPGPPTRPQESSSPSTRGCFGVPIFIDMTVMVRIYTRTALPFHRDPLPPLQEKQKGDTVLGHFFPVYPGHCLVFSSHQPKDENRSYVGL</sequence>
<dbReference type="RefSeq" id="XP_007313794.1">
    <property type="nucleotide sequence ID" value="XM_007313732.1"/>
</dbReference>
<reference evidence="2" key="1">
    <citation type="submission" date="2011-04" db="EMBL/GenBank/DDBJ databases">
        <title>Evolution of plant cell wall degrading machinery underlies the functional diversity of forest fungi.</title>
        <authorList>
            <consortium name="US DOE Joint Genome Institute (JGI-PGF)"/>
            <person name="Eastwood D.C."/>
            <person name="Floudas D."/>
            <person name="Binder M."/>
            <person name="Majcherczyk A."/>
            <person name="Schneider P."/>
            <person name="Aerts A."/>
            <person name="Asiegbu F.O."/>
            <person name="Baker S.E."/>
            <person name="Barry K."/>
            <person name="Bendiksby M."/>
            <person name="Blumentritt M."/>
            <person name="Coutinho P.M."/>
            <person name="Cullen D."/>
            <person name="Cullen D."/>
            <person name="Gathman A."/>
            <person name="Goodell B."/>
            <person name="Henrissat B."/>
            <person name="Ihrmark K."/>
            <person name="Kauserud H."/>
            <person name="Kohler A."/>
            <person name="LaButti K."/>
            <person name="Lapidus A."/>
            <person name="Lavin J.L."/>
            <person name="Lee Y.-H."/>
            <person name="Lindquist E."/>
            <person name="Lilly W."/>
            <person name="Lucas S."/>
            <person name="Morin E."/>
            <person name="Murat C."/>
            <person name="Oguiza J.A."/>
            <person name="Park J."/>
            <person name="Pisabarro A.G."/>
            <person name="Riley R."/>
            <person name="Rosling A."/>
            <person name="Salamov A."/>
            <person name="Schmidt O."/>
            <person name="Schmutz J."/>
            <person name="Skrede I."/>
            <person name="Stenlid J."/>
            <person name="Wiebenga A."/>
            <person name="Xie X."/>
            <person name="Kues U."/>
            <person name="Hibbett D.S."/>
            <person name="Hoffmeister D."/>
            <person name="Hogberg N."/>
            <person name="Martin F."/>
            <person name="Grigoriev I.V."/>
            <person name="Watkinson S.C."/>
        </authorList>
    </citation>
    <scope>NUCLEOTIDE SEQUENCE</scope>
    <source>
        <strain evidence="2">S7.9</strain>
    </source>
</reference>
<evidence type="ECO:0000256" key="1">
    <source>
        <dbReference type="SAM" id="MobiDB-lite"/>
    </source>
</evidence>
<dbReference type="Proteomes" id="UP000008064">
    <property type="component" value="Unassembled WGS sequence"/>
</dbReference>
<proteinExistence type="predicted"/>
<name>F8NJ68_SERL9</name>
<dbReference type="GeneID" id="18810772"/>
<feature type="region of interest" description="Disordered" evidence="1">
    <location>
        <begin position="1"/>
        <end position="22"/>
    </location>
</feature>
<dbReference type="AlphaFoldDB" id="F8NJ68"/>
<gene>
    <name evidence="2" type="ORF">SERLADRAFT_378580</name>
</gene>
<feature type="non-terminal residue" evidence="2">
    <location>
        <position position="1"/>
    </location>
</feature>
<organism>
    <name type="scientific">Serpula lacrymans var. lacrymans (strain S7.9)</name>
    <name type="common">Dry rot fungus</name>
    <dbReference type="NCBI Taxonomy" id="578457"/>
    <lineage>
        <taxon>Eukaryota</taxon>
        <taxon>Fungi</taxon>
        <taxon>Dikarya</taxon>
        <taxon>Basidiomycota</taxon>
        <taxon>Agaricomycotina</taxon>
        <taxon>Agaricomycetes</taxon>
        <taxon>Agaricomycetidae</taxon>
        <taxon>Boletales</taxon>
        <taxon>Coniophorineae</taxon>
        <taxon>Serpulaceae</taxon>
        <taxon>Serpula</taxon>
    </lineage>
</organism>
<dbReference type="EMBL" id="GL945429">
    <property type="protein sequence ID" value="EGO29552.1"/>
    <property type="molecule type" value="Genomic_DNA"/>
</dbReference>
<protein>
    <submittedName>
        <fullName evidence="2">Uncharacterized protein</fullName>
    </submittedName>
</protein>
<evidence type="ECO:0000313" key="2">
    <source>
        <dbReference type="EMBL" id="EGO29552.1"/>
    </source>
</evidence>
<dbReference type="KEGG" id="sla:SERLADRAFT_378580"/>
<accession>F8NJ68</accession>
<dbReference type="HOGENOM" id="CLU_2378551_0_0_1"/>